<evidence type="ECO:0000313" key="1">
    <source>
        <dbReference type="EMBL" id="QHU19421.1"/>
    </source>
</evidence>
<organism evidence="1">
    <name type="scientific">viral metagenome</name>
    <dbReference type="NCBI Taxonomy" id="1070528"/>
    <lineage>
        <taxon>unclassified sequences</taxon>
        <taxon>metagenomes</taxon>
        <taxon>organismal metagenomes</taxon>
    </lineage>
</organism>
<sequence>MKLKYPNPFSARLEERMPQLFVKSKDEKFDLYTRMCPFSLSDRRQPVILTKEEKDKIIAEHPGEINEDADFIEYGTDSKDSSKKFYYTCPRYWCLLTDTMVTEQDILDGKCGPKVNKIEDAIIGKKDEEVPKNKYVYKFYDDNEKKYPGFHKQKTPSGLCIPCCYSNWSTKEMKNRRDICQGKFDEKNAQVVSDKEKSIEDELRRDVIEVEHYVKGPEKYGKYLGEHRWGFLPISVQKFLHEVSEDCQISKSNMNLKLNHTCILRHGVEISNNQSFIACIASAIFYGQKDVNTKSPLITKYIPNAKHEVPNIKEMKKILLDAIDLDKFIKYQNGDLITIFANEELSVSLENYKSSRLFKKMLTEENDSQKEVIKEFIEKVSKAFETFKKFLLDDKVNIDYTYLWDLVSMPNSKLFETGINLIILEIPEDDATNNIDLVCPTNHYSNHTFDSRKRSLILIKRENYFEPIYGYRNDGNRIYITKTFSEYDRKLPKTLRAVFSKIIKPTLGEKCRTFLSKPNEYRFKQSPLLDTLIKELLNKKYQIFQQVLNFQGKVIGILAKNQNGLEGFIPCFPSSLTLLKDSKNCDDLSKSCDYDFVYMNDNIWKPYDKTLEFLKEYYNYLEPDDIKKVNCFDPKYFCRVVEDELITGFLTNTNQFIPIQDPIPVSNVPDNIKTITNNDMLVADINTLTKNNVDKDRVDFIKRIQLETNYFNVFRNTIRILFNDYSNSELRKKIQEEALKTSILYNKKFDKVKELLYELVKENIVFASESQGYNYQDINENNLNTCSKKVCEQKTKGSICRMTNEKCELVLPKENLVNGTDNELFYYGRMTDELIRYNRIKSFIFKPQAYLSFGQVKYNLRDNEIIILQDLLNQDFFENLIPAEINLYAKYNTYDTAEPIISQTYKNEYDLDEIINPNNVIDCKKSDPQKIKSVYWRNCFPKDYKEFDYKDSVNCSLYVLIDIIYELQGKNITIEEIKDDLIDEYSKLTNKFSDKERFIKIIDILKEEGQFDANQLIDGSMNLEQLISHDGFLATTFDLWILLAKYKIPSILISTKNIAETRYRFKEFVCYEDNTNNEYVFILTPAMYRRKQNKLPEYKLIINEKGKITINIDELKNENCQKNIENALNEYILVEDYIDLKFEKINPKQKVFEEVDEEEKNDFKKKTKPSSIILREEEEEEEIVPEEIIFPKEEKLEIIPVKKRKTKKQIKVNPPGKKATRRKLPENIEIIEENNI</sequence>
<protein>
    <submittedName>
        <fullName evidence="1">Uncharacterized protein</fullName>
    </submittedName>
</protein>
<dbReference type="EMBL" id="MN740950">
    <property type="protein sequence ID" value="QHU19421.1"/>
    <property type="molecule type" value="Genomic_DNA"/>
</dbReference>
<dbReference type="AlphaFoldDB" id="A0A6C0KQF3"/>
<reference evidence="1" key="1">
    <citation type="journal article" date="2020" name="Nature">
        <title>Giant virus diversity and host interactions through global metagenomics.</title>
        <authorList>
            <person name="Schulz F."/>
            <person name="Roux S."/>
            <person name="Paez-Espino D."/>
            <person name="Jungbluth S."/>
            <person name="Walsh D.A."/>
            <person name="Denef V.J."/>
            <person name="McMahon K.D."/>
            <person name="Konstantinidis K.T."/>
            <person name="Eloe-Fadrosh E.A."/>
            <person name="Kyrpides N.C."/>
            <person name="Woyke T."/>
        </authorList>
    </citation>
    <scope>NUCLEOTIDE SEQUENCE</scope>
    <source>
        <strain evidence="1">GVMAG-S-3300013014-104</strain>
    </source>
</reference>
<name>A0A6C0KQF3_9ZZZZ</name>
<proteinExistence type="predicted"/>
<accession>A0A6C0KQF3</accession>